<dbReference type="EMBL" id="BTGU01000841">
    <property type="protein sequence ID" value="GMN69413.1"/>
    <property type="molecule type" value="Genomic_DNA"/>
</dbReference>
<evidence type="ECO:0000313" key="6">
    <source>
        <dbReference type="Proteomes" id="UP001187192"/>
    </source>
</evidence>
<dbReference type="EMBL" id="BTGU01000845">
    <property type="protein sequence ID" value="GMN69435.1"/>
    <property type="molecule type" value="Genomic_DNA"/>
</dbReference>
<proteinExistence type="predicted"/>
<reference evidence="5" key="1">
    <citation type="submission" date="2023-07" db="EMBL/GenBank/DDBJ databases">
        <title>draft genome sequence of fig (Ficus carica).</title>
        <authorList>
            <person name="Takahashi T."/>
            <person name="Nishimura K."/>
        </authorList>
    </citation>
    <scope>NUCLEOTIDE SEQUENCE</scope>
</reference>
<sequence length="194" mass="21710">MRTSGKGQSRKTASADKSITWRGRKPKVLVGTLSQTPSKDVMNVVNDGHAFHKTHILWLSWNDQLSLILTSCIFRPSFGRIIYILNQVMHAILHVSGGSTWPFPFPKSLMSFTANRPMLCYMNSSTRDEQKKYIGAVIKTECTSDDDFGIHQLRQAEEEKSEHPRRKGNAEKGQSKGKFANSKSGNQTAVAQPT</sequence>
<dbReference type="EMBL" id="BTGU01000844">
    <property type="protein sequence ID" value="GMN69434.1"/>
    <property type="molecule type" value="Genomic_DNA"/>
</dbReference>
<organism evidence="5 6">
    <name type="scientific">Ficus carica</name>
    <name type="common">Common fig</name>
    <dbReference type="NCBI Taxonomy" id="3494"/>
    <lineage>
        <taxon>Eukaryota</taxon>
        <taxon>Viridiplantae</taxon>
        <taxon>Streptophyta</taxon>
        <taxon>Embryophyta</taxon>
        <taxon>Tracheophyta</taxon>
        <taxon>Spermatophyta</taxon>
        <taxon>Magnoliopsida</taxon>
        <taxon>eudicotyledons</taxon>
        <taxon>Gunneridae</taxon>
        <taxon>Pentapetalae</taxon>
        <taxon>rosids</taxon>
        <taxon>fabids</taxon>
        <taxon>Rosales</taxon>
        <taxon>Moraceae</taxon>
        <taxon>Ficeae</taxon>
        <taxon>Ficus</taxon>
    </lineage>
</organism>
<gene>
    <name evidence="2" type="ORF">TIFTF001_038461</name>
    <name evidence="3" type="ORF">TIFTF001_038468</name>
    <name evidence="4" type="ORF">TIFTF001_038482</name>
    <name evidence="5" type="ORF">TIFTF001_038489</name>
</gene>
<name>A0AA88E870_FICCA</name>
<protein>
    <submittedName>
        <fullName evidence="5">Uncharacterized protein</fullName>
    </submittedName>
</protein>
<keyword evidence="6" id="KW-1185">Reference proteome</keyword>
<dbReference type="AlphaFoldDB" id="A0AA88E870"/>
<evidence type="ECO:0000313" key="4">
    <source>
        <dbReference type="EMBL" id="GMN69434.1"/>
    </source>
</evidence>
<dbReference type="EMBL" id="BTGU01000842">
    <property type="protein sequence ID" value="GMN69414.1"/>
    <property type="molecule type" value="Genomic_DNA"/>
</dbReference>
<comment type="caution">
    <text evidence="5">The sequence shown here is derived from an EMBL/GenBank/DDBJ whole genome shotgun (WGS) entry which is preliminary data.</text>
</comment>
<evidence type="ECO:0000313" key="3">
    <source>
        <dbReference type="EMBL" id="GMN69414.1"/>
    </source>
</evidence>
<dbReference type="Proteomes" id="UP001187192">
    <property type="component" value="Unassembled WGS sequence"/>
</dbReference>
<evidence type="ECO:0000256" key="1">
    <source>
        <dbReference type="SAM" id="MobiDB-lite"/>
    </source>
</evidence>
<feature type="compositionally biased region" description="Polar residues" evidence="1">
    <location>
        <begin position="181"/>
        <end position="194"/>
    </location>
</feature>
<feature type="compositionally biased region" description="Basic and acidic residues" evidence="1">
    <location>
        <begin position="154"/>
        <end position="174"/>
    </location>
</feature>
<accession>A0AA88E870</accession>
<evidence type="ECO:0000313" key="2">
    <source>
        <dbReference type="EMBL" id="GMN69413.1"/>
    </source>
</evidence>
<feature type="region of interest" description="Disordered" evidence="1">
    <location>
        <begin position="154"/>
        <end position="194"/>
    </location>
</feature>
<evidence type="ECO:0000313" key="5">
    <source>
        <dbReference type="EMBL" id="GMN69435.1"/>
    </source>
</evidence>